<sequence>MKSEKSNNKRTNILNTIVKNVLRLQDSDPFLEAVTVIIKFKPGKRTTPVFFNKTLSSLKDVRTLIQSVNKALDFTKEEHKRDASLNELKLVLTKNKTSNRQGLIFKIDLTK</sequence>
<dbReference type="Proteomes" id="UP000308713">
    <property type="component" value="Unassembled WGS sequence"/>
</dbReference>
<organism evidence="1 2">
    <name type="scientific">Allotamlana fucoidanivorans</name>
    <dbReference type="NCBI Taxonomy" id="2583814"/>
    <lineage>
        <taxon>Bacteria</taxon>
        <taxon>Pseudomonadati</taxon>
        <taxon>Bacteroidota</taxon>
        <taxon>Flavobacteriia</taxon>
        <taxon>Flavobacteriales</taxon>
        <taxon>Flavobacteriaceae</taxon>
        <taxon>Allotamlana</taxon>
    </lineage>
</organism>
<reference evidence="1 2" key="1">
    <citation type="submission" date="2019-05" db="EMBL/GenBank/DDBJ databases">
        <title>Tamlana fucoidanivorans sp. nov., isolated from the surface of algae collected from Fujian province in China.</title>
        <authorList>
            <person name="Li J."/>
        </authorList>
    </citation>
    <scope>NUCLEOTIDE SEQUENCE [LARGE SCALE GENOMIC DNA]</scope>
    <source>
        <strain evidence="1 2">CW2-9</strain>
    </source>
</reference>
<dbReference type="AlphaFoldDB" id="A0A5C4SDC2"/>
<name>A0A5C4SDC2_9FLAO</name>
<keyword evidence="2" id="KW-1185">Reference proteome</keyword>
<dbReference type="RefSeq" id="WP_233244105.1">
    <property type="nucleotide sequence ID" value="NZ_CP074074.1"/>
</dbReference>
<comment type="caution">
    <text evidence="1">The sequence shown here is derived from an EMBL/GenBank/DDBJ whole genome shotgun (WGS) entry which is preliminary data.</text>
</comment>
<dbReference type="EMBL" id="VDCS01000021">
    <property type="protein sequence ID" value="TNJ41349.1"/>
    <property type="molecule type" value="Genomic_DNA"/>
</dbReference>
<protein>
    <submittedName>
        <fullName evidence="1">Uncharacterized protein</fullName>
    </submittedName>
</protein>
<evidence type="ECO:0000313" key="2">
    <source>
        <dbReference type="Proteomes" id="UP000308713"/>
    </source>
</evidence>
<evidence type="ECO:0000313" key="1">
    <source>
        <dbReference type="EMBL" id="TNJ41349.1"/>
    </source>
</evidence>
<proteinExistence type="predicted"/>
<accession>A0A5C4SDC2</accession>
<gene>
    <name evidence="1" type="ORF">FGF67_16075</name>
</gene>